<dbReference type="EMBL" id="CNFU01000325">
    <property type="protein sequence ID" value="CKR62330.1"/>
    <property type="molecule type" value="Genomic_DNA"/>
</dbReference>
<dbReference type="EMBL" id="CP024614">
    <property type="protein sequence ID" value="AUS50461.1"/>
    <property type="molecule type" value="Genomic_DNA"/>
</dbReference>
<evidence type="ECO:0000313" key="32">
    <source>
        <dbReference type="Proteomes" id="UP000050164"/>
    </source>
</evidence>
<dbReference type="EMBL" id="CQQC01002787">
    <property type="protein sequence ID" value="CNX18421.1"/>
    <property type="molecule type" value="Genomic_DNA"/>
</dbReference>
<dbReference type="GeneID" id="45425339"/>
<evidence type="ECO:0000313" key="17">
    <source>
        <dbReference type="EMBL" id="OMH59278.1"/>
    </source>
</evidence>
<evidence type="ECO:0000313" key="25">
    <source>
        <dbReference type="Proteomes" id="UP000046680"/>
    </source>
</evidence>
<dbReference type="Proteomes" id="UP000671119">
    <property type="component" value="Unassembled WGS sequence"/>
</dbReference>
<dbReference type="EMBL" id="QTBD01000167">
    <property type="protein sequence ID" value="REQ50464.1"/>
    <property type="molecule type" value="Genomic_DNA"/>
</dbReference>
<evidence type="ECO:0000313" key="9">
    <source>
        <dbReference type="EMBL" id="CLW86284.1"/>
    </source>
</evidence>
<evidence type="ECO:0000313" key="37">
    <source>
        <dbReference type="Proteomes" id="UP000671119"/>
    </source>
</evidence>
<evidence type="ECO:0000313" key="14">
    <source>
        <dbReference type="EMBL" id="COW88629.1"/>
    </source>
</evidence>
<evidence type="ECO:0000313" key="10">
    <source>
        <dbReference type="EMBL" id="CNX18421.1"/>
    </source>
</evidence>
<evidence type="ECO:0000313" key="3">
    <source>
        <dbReference type="EMBL" id="CFE72972.1"/>
    </source>
</evidence>
<dbReference type="Proteomes" id="UP000050164">
    <property type="component" value="Unassembled WGS sequence"/>
</dbReference>
<accession>A0A066RXR6</accession>
<dbReference type="AlphaFoldDB" id="A0A066RXR6"/>
<dbReference type="EMBL" id="CGCX01000149">
    <property type="protein sequence ID" value="CFR68389.1"/>
    <property type="molecule type" value="Genomic_DNA"/>
</dbReference>
<dbReference type="Proteomes" id="UP000044938">
    <property type="component" value="Unassembled WGS sequence"/>
</dbReference>
<evidence type="ECO:0000313" key="13">
    <source>
        <dbReference type="EMBL" id="COW57118.1"/>
    </source>
</evidence>
<dbReference type="EMBL" id="CFOE01000150">
    <property type="protein sequence ID" value="CFE39100.1"/>
    <property type="molecule type" value="Genomic_DNA"/>
</dbReference>
<evidence type="ECO:0000313" key="12">
    <source>
        <dbReference type="EMBL" id="COW16054.1"/>
    </source>
</evidence>
<dbReference type="Proteomes" id="UP000048948">
    <property type="component" value="Unassembled WGS sequence"/>
</dbReference>
<dbReference type="EMBL" id="JAGIZI010000023">
    <property type="protein sequence ID" value="MBP0684325.1"/>
    <property type="molecule type" value="Genomic_DNA"/>
</dbReference>
<evidence type="ECO:0000313" key="27">
    <source>
        <dbReference type="Proteomes" id="UP000048289"/>
    </source>
</evidence>
<evidence type="ECO:0000313" key="24">
    <source>
        <dbReference type="Proteomes" id="UP000045842"/>
    </source>
</evidence>
<evidence type="ECO:0000313" key="5">
    <source>
        <dbReference type="EMBL" id="CKQ97850.1"/>
    </source>
</evidence>
<reference evidence="12" key="3">
    <citation type="submission" date="2015-03" db="EMBL/GenBank/DDBJ databases">
        <authorList>
            <person name="Murphy D."/>
        </authorList>
    </citation>
    <scope>NUCLEOTIDE SEQUENCE [LARGE SCALE GENOMIC DNA]</scope>
    <source>
        <strain evidence="12">K00500041</strain>
    </source>
</reference>
<dbReference type="EMBL" id="CSAD01000292">
    <property type="protein sequence ID" value="COV65818.1"/>
    <property type="molecule type" value="Genomic_DNA"/>
</dbReference>
<dbReference type="Proteomes" id="UP000236349">
    <property type="component" value="Chromosome"/>
</dbReference>
<evidence type="ECO:0000313" key="4">
    <source>
        <dbReference type="EMBL" id="CFR68389.1"/>
    </source>
</evidence>
<reference evidence="16 37" key="10">
    <citation type="submission" date="2021-03" db="EMBL/GenBank/DDBJ databases">
        <title>Whole Genome Sequencing of Mycobacterium tuberculosis clinical isolates from Arunachal Pradesh, India.</title>
        <authorList>
            <person name="Singh S."/>
            <person name="Mudliar S.R."/>
            <person name="Kulsum U."/>
            <person name="Rufai S.B."/>
            <person name="Singh P.K."/>
            <person name="Umpo M."/>
            <person name="Nyori M."/>
        </authorList>
    </citation>
    <scope>NUCLEOTIDE SEQUENCE [LARGE SCALE GENOMIC DNA]</scope>
    <source>
        <strain evidence="16 37">OMICS/BPL/0142/20/SP</strain>
    </source>
</reference>
<dbReference type="Proteomes" id="UP000050139">
    <property type="component" value="Unassembled WGS sequence"/>
</dbReference>
<dbReference type="EMBL" id="CHKL01000341">
    <property type="protein sequence ID" value="COW57118.1"/>
    <property type="molecule type" value="Genomic_DNA"/>
</dbReference>
<evidence type="ECO:0000313" key="19">
    <source>
        <dbReference type="EMBL" id="VCU49624.1"/>
    </source>
</evidence>
<dbReference type="EMBL" id="CSAJ01000563">
    <property type="protein sequence ID" value="COW88629.1"/>
    <property type="molecule type" value="Genomic_DNA"/>
</dbReference>
<reference evidence="20 21" key="2">
    <citation type="submission" date="2015-03" db="EMBL/GenBank/DDBJ databases">
        <authorList>
            <consortium name="Pathogen Informatics"/>
        </authorList>
    </citation>
    <scope>NUCLEOTIDE SEQUENCE [LARGE SCALE GENOMIC DNA]</scope>
    <source>
        <strain evidence="7 29">Bir 172</strain>
        <strain evidence="5 32">Bir 185</strain>
        <strain evidence="6 30">Bir 187</strain>
        <strain evidence="4 25">C09601061</strain>
        <strain evidence="10 22">D00501624</strain>
        <strain evidence="11 24">G09801536</strain>
        <strain evidence="2 27">G09901357</strain>
        <strain evidence="3 26">H09601792</strain>
        <strain evidence="20">K00500041</strain>
        <strain evidence="14 23">M09401471</strain>
        <strain evidence="21">N09902308</strain>
        <strain evidence="13 28">P00601463</strain>
    </source>
</reference>
<evidence type="ECO:0000313" key="2">
    <source>
        <dbReference type="EMBL" id="CFE39100.1"/>
    </source>
</evidence>
<dbReference type="Proteomes" id="UP000038802">
    <property type="component" value="Unassembled WGS sequence"/>
</dbReference>
<dbReference type="Proteomes" id="UP000048600">
    <property type="component" value="Unassembled WGS sequence"/>
</dbReference>
<reference evidence="17 33" key="4">
    <citation type="submission" date="2016-04" db="EMBL/GenBank/DDBJ databases">
        <authorList>
            <person name="Bigi M."/>
            <person name="Bigi F."/>
            <person name="Soria M.A."/>
        </authorList>
    </citation>
    <scope>NUCLEOTIDE SEQUENCE [LARGE SCALE GENOMIC DNA]</scope>
    <source>
        <strain evidence="17 33">6548</strain>
    </source>
</reference>
<organism evidence="15 21">
    <name type="scientific">Mycobacterium tuberculosis</name>
    <dbReference type="NCBI Taxonomy" id="1773"/>
    <lineage>
        <taxon>Bacteria</taxon>
        <taxon>Bacillati</taxon>
        <taxon>Actinomycetota</taxon>
        <taxon>Actinomycetes</taxon>
        <taxon>Mycobacteriales</taxon>
        <taxon>Mycobacteriaceae</taxon>
        <taxon>Mycobacterium</taxon>
        <taxon>Mycobacterium tuberculosis complex</taxon>
    </lineage>
</organism>
<proteinExistence type="predicted"/>
<evidence type="ECO:0000313" key="21">
    <source>
        <dbReference type="Proteomes" id="UP000039021"/>
    </source>
</evidence>
<reference evidence="18 35" key="5">
    <citation type="journal article" date="2017" name="N. Engl. J. Med.">
        <title>Transmission of Extensively Drug-Resistant Tuberculosis in South Africa.</title>
        <authorList>
            <person name="Shah N.S."/>
            <person name="Auld S.C."/>
            <person name="Brust J.C."/>
            <person name="Mathema B."/>
            <person name="Ismail N."/>
            <person name="Moodley P."/>
            <person name="Mlisana K."/>
            <person name="Allana S."/>
            <person name="Campbell A."/>
            <person name="Mthiyane T."/>
            <person name="Morris N."/>
            <person name="Mpangase P."/>
            <person name="van der Meulen H."/>
            <person name="Omar S.V."/>
            <person name="Brown T.S."/>
            <person name="Narechania A."/>
            <person name="Shaskina E."/>
            <person name="Kapwata T."/>
            <person name="Kreiswirth B."/>
            <person name="Gandhi N.R."/>
        </authorList>
    </citation>
    <scope>NUCLEOTIDE SEQUENCE [LARGE SCALE GENOMIC DNA]</scope>
    <source>
        <strain evidence="18 35">32301_S10</strain>
    </source>
</reference>
<dbReference type="EMBL" id="CSBK01000234">
    <property type="protein sequence ID" value="COX13587.1"/>
    <property type="molecule type" value="Genomic_DNA"/>
</dbReference>
<evidence type="ECO:0000313" key="6">
    <source>
        <dbReference type="EMBL" id="CKR62330.1"/>
    </source>
</evidence>
<dbReference type="RefSeq" id="WP_003407054.1">
    <property type="nucleotide sequence ID" value="NZ_AP017901.1"/>
</dbReference>
<name>A0A066RXR6_MYCTX</name>
<evidence type="ECO:0000313" key="15">
    <source>
        <dbReference type="EMBL" id="COX13587.1"/>
    </source>
</evidence>
<dbReference type="EMBL" id="CSAE01000356">
    <property type="protein sequence ID" value="COW16054.1"/>
    <property type="molecule type" value="Genomic_DNA"/>
</dbReference>
<dbReference type="Proteomes" id="UP000300237">
    <property type="component" value="Chromosome"/>
</dbReference>
<protein>
    <submittedName>
        <fullName evidence="15">Uncharacterized protein</fullName>
    </submittedName>
</protein>
<dbReference type="EMBL" id="COPH01000033">
    <property type="protein sequence ID" value="CLW86284.1"/>
    <property type="molecule type" value="Genomic_DNA"/>
</dbReference>
<sequence>MMALMNEIDLYEHKTPLPISPTSEGTPMTETHFRQTLYECAVKLRELAYTLPQGVGEHALLRMSEQMIVTAGQVAPRV</sequence>
<evidence type="ECO:0000313" key="16">
    <source>
        <dbReference type="EMBL" id="MBP0684325.1"/>
    </source>
</evidence>
<evidence type="ECO:0000313" key="30">
    <source>
        <dbReference type="Proteomes" id="UP000049023"/>
    </source>
</evidence>
<evidence type="ECO:0000313" key="18">
    <source>
        <dbReference type="EMBL" id="REQ50464.1"/>
    </source>
</evidence>
<evidence type="ECO:0000313" key="26">
    <source>
        <dbReference type="Proteomes" id="UP000046947"/>
    </source>
</evidence>
<evidence type="ECO:0000313" key="11">
    <source>
        <dbReference type="EMBL" id="COV65818.1"/>
    </source>
</evidence>
<evidence type="ECO:0000313" key="8">
    <source>
        <dbReference type="EMBL" id="CKT62865.1"/>
    </source>
</evidence>
<dbReference type="Proteomes" id="UP000048289">
    <property type="component" value="Unassembled WGS sequence"/>
</dbReference>
<dbReference type="EMBL" id="CNFT01001788">
    <property type="protein sequence ID" value="CKT62865.1"/>
    <property type="molecule type" value="Genomic_DNA"/>
</dbReference>
<reference evidence="19 36" key="9">
    <citation type="submission" date="2018-08" db="EMBL/GenBank/DDBJ databases">
        <authorList>
            <person name="Fokvardsen B D."/>
            <person name="Norman A."/>
        </authorList>
    </citation>
    <scope>NUCLEOTIDE SEQUENCE [LARGE SCALE GENOMIC DNA]</scope>
    <source>
        <strain evidence="19 36">DKC2</strain>
    </source>
</reference>
<dbReference type="Proteomes" id="UP000046947">
    <property type="component" value="Unassembled WGS sequence"/>
</dbReference>
<dbReference type="EMBL" id="CNGE01000438">
    <property type="protein sequence ID" value="CKS75553.1"/>
    <property type="molecule type" value="Genomic_DNA"/>
</dbReference>
<dbReference type="Proteomes" id="UP000039217">
    <property type="component" value="Unassembled WGS sequence"/>
</dbReference>
<evidence type="ECO:0000313" key="33">
    <source>
        <dbReference type="Proteomes" id="UP000189452"/>
    </source>
</evidence>
<dbReference type="Proteomes" id="UP000189452">
    <property type="component" value="Chromosome"/>
</dbReference>
<evidence type="ECO:0000313" key="35">
    <source>
        <dbReference type="Proteomes" id="UP000256381"/>
    </source>
</evidence>
<evidence type="ECO:0000313" key="23">
    <source>
        <dbReference type="Proteomes" id="UP000044938"/>
    </source>
</evidence>
<reference evidence="17 33" key="6">
    <citation type="submission" date="2017-02" db="EMBL/GenBank/DDBJ databases">
        <title>Protein polymorphisms may explain contrasting epidemiological fitness of two variants of a multidrug-resistant Mycobacterium tuberculosis strain.</title>
        <authorList>
            <person name="Bigi M.M."/>
            <person name="Lopez B."/>
            <person name="Blanco F.C."/>
            <person name="Sasiain M.C."/>
            <person name="De La Barrera S."/>
            <person name="Ritacco V."/>
            <person name="Bigi F."/>
            <person name="Soria M.A."/>
        </authorList>
    </citation>
    <scope>NUCLEOTIDE SEQUENCE [LARGE SCALE GENOMIC DNA]</scope>
    <source>
        <strain evidence="17 33">6548</strain>
    </source>
</reference>
<reference evidence="15 31" key="1">
    <citation type="submission" date="2015-03" db="EMBL/GenBank/DDBJ databases">
        <authorList>
            <consortium name="Pathogen Informatics"/>
            <person name="Murphy D."/>
        </authorList>
    </citation>
    <scope>NUCLEOTIDE SEQUENCE</scope>
    <source>
        <strain evidence="9 31">0268S</strain>
        <strain evidence="15">N09902308</strain>
    </source>
</reference>
<dbReference type="PATRIC" id="fig|1773.211.peg.3647"/>
<evidence type="ECO:0000313" key="29">
    <source>
        <dbReference type="Proteomes" id="UP000048948"/>
    </source>
</evidence>
<evidence type="ECO:0000313" key="28">
    <source>
        <dbReference type="Proteomes" id="UP000048600"/>
    </source>
</evidence>
<reference evidence="18" key="8">
    <citation type="submission" date="2018-07" db="EMBL/GenBank/DDBJ databases">
        <authorList>
            <person name="Shah S."/>
            <person name="Brown T."/>
            <person name="Auld S."/>
            <person name="Bratton K."/>
            <person name="Narechania A."/>
            <person name="Mathema B."/>
            <person name="Gandhi N."/>
        </authorList>
    </citation>
    <scope>NUCLEOTIDE SEQUENCE</scope>
    <source>
        <strain evidence="18">32301_S10</strain>
    </source>
</reference>
<evidence type="ECO:0000313" key="7">
    <source>
        <dbReference type="EMBL" id="CKS75553.1"/>
    </source>
</evidence>
<evidence type="ECO:0000313" key="36">
    <source>
        <dbReference type="Proteomes" id="UP000300237"/>
    </source>
</evidence>
<evidence type="ECO:0000313" key="1">
    <source>
        <dbReference type="EMBL" id="AUS50461.1"/>
    </source>
</evidence>
<dbReference type="Proteomes" id="UP000045842">
    <property type="component" value="Unassembled WGS sequence"/>
</dbReference>
<reference evidence="1 34" key="7">
    <citation type="submission" date="2017-10" db="EMBL/GenBank/DDBJ databases">
        <title>Clinical isolate obtained from a human patient with meningeal tuberculosis in michoacan, Mexico.</title>
        <authorList>
            <person name="Guillen-Nepita A.L."/>
            <person name="Negrete-Paz A.M."/>
            <person name="Vazquez-Marrufo G."/>
            <person name="Cruz-Hernandez A."/>
            <person name="Fresia P."/>
            <person name="Naya H."/>
            <person name="Vazquez-Garciduenas M.S."/>
        </authorList>
    </citation>
    <scope>NUCLEOTIDE SEQUENCE [LARGE SCALE GENOMIC DNA]</scope>
    <source>
        <strain evidence="34">Beijing/MYC004</strain>
        <strain evidence="1">MYC004</strain>
    </source>
</reference>
<dbReference type="Proteomes" id="UP000046680">
    <property type="component" value="Unassembled WGS sequence"/>
</dbReference>
<dbReference type="EMBL" id="LWDQ01000001">
    <property type="protein sequence ID" value="OMH59278.1"/>
    <property type="molecule type" value="Genomic_DNA"/>
</dbReference>
<evidence type="ECO:0000313" key="20">
    <source>
        <dbReference type="Proteomes" id="UP000038802"/>
    </source>
</evidence>
<evidence type="ECO:0000313" key="22">
    <source>
        <dbReference type="Proteomes" id="UP000039217"/>
    </source>
</evidence>
<gene>
    <name evidence="17" type="ORF">A4S10_01443</name>
    <name evidence="1" type="ORF">CAB90_01544</name>
    <name evidence="19" type="ORF">DKC2_1451</name>
    <name evidence="18" type="ORF">DSJ38_14680</name>
    <name evidence="4" type="ORF">ERS007657_00647</name>
    <name evidence="10" type="ORF">ERS007661_04510</name>
    <name evidence="11" type="ORF">ERS007679_02237</name>
    <name evidence="2" type="ORF">ERS007681_01472</name>
    <name evidence="3" type="ORF">ERS007688_03756</name>
    <name evidence="12" type="ORF">ERS007703_02918</name>
    <name evidence="14" type="ORF">ERS007720_03480</name>
    <name evidence="15" type="ORF">ERS007739_00745</name>
    <name evidence="13" type="ORF">ERS007741_02727</name>
    <name evidence="7" type="ORF">ERS027646_02408</name>
    <name evidence="5" type="ORF">ERS027659_00488</name>
    <name evidence="8" type="ORF">ERS027659_04658</name>
    <name evidence="6" type="ORF">ERS027661_01776</name>
    <name evidence="9" type="ORF">ERS094118_03477</name>
    <name evidence="16" type="ORF">J8J21_14620</name>
</gene>
<evidence type="ECO:0000313" key="34">
    <source>
        <dbReference type="Proteomes" id="UP000236349"/>
    </source>
</evidence>
<dbReference type="EMBL" id="CNFT01000065">
    <property type="protein sequence ID" value="CKQ97850.1"/>
    <property type="molecule type" value="Genomic_DNA"/>
</dbReference>
<dbReference type="Proteomes" id="UP000256381">
    <property type="component" value="Unassembled WGS sequence"/>
</dbReference>
<evidence type="ECO:0000313" key="31">
    <source>
        <dbReference type="Proteomes" id="UP000050139"/>
    </source>
</evidence>
<dbReference type="STRING" id="1806.RN08_1523"/>
<dbReference type="EMBL" id="CFOH01000887">
    <property type="protein sequence ID" value="CFE72972.1"/>
    <property type="molecule type" value="Genomic_DNA"/>
</dbReference>
<dbReference type="EMBL" id="LR027516">
    <property type="protein sequence ID" value="VCU49624.1"/>
    <property type="molecule type" value="Genomic_DNA"/>
</dbReference>
<dbReference type="Proteomes" id="UP000049023">
    <property type="component" value="Unassembled WGS sequence"/>
</dbReference>
<dbReference type="Proteomes" id="UP000039021">
    <property type="component" value="Unassembled WGS sequence"/>
</dbReference>